<keyword evidence="5 9" id="KW-0479">Metal-binding</keyword>
<keyword evidence="7 9" id="KW-0464">Manganese</keyword>
<evidence type="ECO:0000256" key="4">
    <source>
        <dbReference type="ARBA" id="ARBA00008819"/>
    </source>
</evidence>
<evidence type="ECO:0000256" key="2">
    <source>
        <dbReference type="ARBA" id="ARBA00002315"/>
    </source>
</evidence>
<feature type="binding site" evidence="9 13">
    <location>
        <position position="63"/>
    </location>
    <ligand>
        <name>Mn(2+)</name>
        <dbReference type="ChEBI" id="CHEBI:29035"/>
        <label>2</label>
    </ligand>
</feature>
<evidence type="ECO:0000259" key="14">
    <source>
        <dbReference type="Pfam" id="PF01676"/>
    </source>
</evidence>
<dbReference type="RefSeq" id="WP_073472252.1">
    <property type="nucleotide sequence ID" value="NZ_FQZU01000001.1"/>
</dbReference>
<keyword evidence="8 9" id="KW-0413">Isomerase</keyword>
<dbReference type="Pfam" id="PF06415">
    <property type="entry name" value="iPGM_N"/>
    <property type="match status" value="1"/>
</dbReference>
<dbReference type="GO" id="GO:0030145">
    <property type="term" value="F:manganese ion binding"/>
    <property type="evidence" value="ECO:0007669"/>
    <property type="project" value="UniProtKB-UniRule"/>
</dbReference>
<dbReference type="GO" id="GO:0006007">
    <property type="term" value="P:glucose catabolic process"/>
    <property type="evidence" value="ECO:0007669"/>
    <property type="project" value="InterPro"/>
</dbReference>
<evidence type="ECO:0000256" key="7">
    <source>
        <dbReference type="ARBA" id="ARBA00023211"/>
    </source>
</evidence>
<dbReference type="SUPFAM" id="SSF64158">
    <property type="entry name" value="2,3-Bisphosphoglycerate-independent phosphoglycerate mutase, substrate-binding domain"/>
    <property type="match status" value="1"/>
</dbReference>
<organism evidence="16 17">
    <name type="scientific">Desulfatibacillum alkenivorans DSM 16219</name>
    <dbReference type="NCBI Taxonomy" id="1121393"/>
    <lineage>
        <taxon>Bacteria</taxon>
        <taxon>Pseudomonadati</taxon>
        <taxon>Thermodesulfobacteriota</taxon>
        <taxon>Desulfobacteria</taxon>
        <taxon>Desulfobacterales</taxon>
        <taxon>Desulfatibacillaceae</taxon>
        <taxon>Desulfatibacillum</taxon>
    </lineage>
</organism>
<evidence type="ECO:0000313" key="17">
    <source>
        <dbReference type="Proteomes" id="UP000183994"/>
    </source>
</evidence>
<comment type="cofactor">
    <cofactor evidence="9">
        <name>Mn(2+)</name>
        <dbReference type="ChEBI" id="CHEBI:29035"/>
    </cofactor>
    <text evidence="9">Binds 2 manganese ions per subunit.</text>
</comment>
<comment type="similarity">
    <text evidence="4 9">Belongs to the BPG-independent phosphoglycerate mutase family.</text>
</comment>
<protein>
    <recommendedName>
        <fullName evidence="9 10">2,3-bisphosphoglycerate-independent phosphoglycerate mutase</fullName>
        <shortName evidence="9">BPG-independent PGAM</shortName>
        <shortName evidence="9">Phosphoglyceromutase</shortName>
        <shortName evidence="9">iPGM</shortName>
        <ecNumber evidence="9 10">5.4.2.12</ecNumber>
    </recommendedName>
</protein>
<evidence type="ECO:0000256" key="5">
    <source>
        <dbReference type="ARBA" id="ARBA00022723"/>
    </source>
</evidence>
<dbReference type="PANTHER" id="PTHR31637:SF0">
    <property type="entry name" value="2,3-BISPHOSPHOGLYCERATE-INDEPENDENT PHOSPHOGLYCERATE MUTASE"/>
    <property type="match status" value="1"/>
</dbReference>
<dbReference type="UniPathway" id="UPA00109">
    <property type="reaction ID" value="UER00186"/>
</dbReference>
<evidence type="ECO:0000256" key="1">
    <source>
        <dbReference type="ARBA" id="ARBA00000370"/>
    </source>
</evidence>
<evidence type="ECO:0000256" key="11">
    <source>
        <dbReference type="PIRSR" id="PIRSR001492-1"/>
    </source>
</evidence>
<dbReference type="InterPro" id="IPR005995">
    <property type="entry name" value="Pgm_bpd_ind"/>
</dbReference>
<feature type="binding site" evidence="9 13">
    <location>
        <position position="445"/>
    </location>
    <ligand>
        <name>Mn(2+)</name>
        <dbReference type="ChEBI" id="CHEBI:29035"/>
        <label>1</label>
    </ligand>
</feature>
<comment type="catalytic activity">
    <reaction evidence="1 9">
        <text>(2R)-2-phosphoglycerate = (2R)-3-phosphoglycerate</text>
        <dbReference type="Rhea" id="RHEA:15901"/>
        <dbReference type="ChEBI" id="CHEBI:58272"/>
        <dbReference type="ChEBI" id="CHEBI:58289"/>
        <dbReference type="EC" id="5.4.2.12"/>
    </reaction>
</comment>
<dbReference type="PANTHER" id="PTHR31637">
    <property type="entry name" value="2,3-BISPHOSPHOGLYCERATE-INDEPENDENT PHOSPHOGLYCERATE MUTASE"/>
    <property type="match status" value="1"/>
</dbReference>
<feature type="domain" description="Metalloenzyme" evidence="14">
    <location>
        <begin position="426"/>
        <end position="539"/>
    </location>
</feature>
<dbReference type="GO" id="GO:0004619">
    <property type="term" value="F:phosphoglycerate mutase activity"/>
    <property type="evidence" value="ECO:0007669"/>
    <property type="project" value="UniProtKB-UniRule"/>
</dbReference>
<dbReference type="InterPro" id="IPR011258">
    <property type="entry name" value="BPG-indep_PGM_N"/>
</dbReference>
<dbReference type="FunFam" id="3.40.1450.10:FF:000002">
    <property type="entry name" value="2,3-bisphosphoglycerate-independent phosphoglycerate mutase"/>
    <property type="match status" value="1"/>
</dbReference>
<feature type="binding site" evidence="9 12">
    <location>
        <position position="344"/>
    </location>
    <ligand>
        <name>substrate</name>
    </ligand>
</feature>
<dbReference type="EC" id="5.4.2.12" evidence="9 10"/>
<dbReference type="AlphaFoldDB" id="A0A1M6CXK3"/>
<dbReference type="Gene3D" id="3.40.720.10">
    <property type="entry name" value="Alkaline Phosphatase, subunit A"/>
    <property type="match status" value="1"/>
</dbReference>
<feature type="binding site" evidence="9 12">
    <location>
        <begin position="272"/>
        <end position="275"/>
    </location>
    <ligand>
        <name>substrate</name>
    </ligand>
</feature>
<dbReference type="Pfam" id="PF01676">
    <property type="entry name" value="Metalloenzyme"/>
    <property type="match status" value="2"/>
</dbReference>
<comment type="function">
    <text evidence="2 9">Catalyzes the interconversion of 2-phosphoglycerate and 3-phosphoglycerate.</text>
</comment>
<evidence type="ECO:0000256" key="6">
    <source>
        <dbReference type="ARBA" id="ARBA00023152"/>
    </source>
</evidence>
<feature type="binding site" evidence="9 13">
    <location>
        <position position="13"/>
    </location>
    <ligand>
        <name>Mn(2+)</name>
        <dbReference type="ChEBI" id="CHEBI:29035"/>
        <label>2</label>
    </ligand>
</feature>
<gene>
    <name evidence="9" type="primary">gpmI</name>
    <name evidence="16" type="ORF">SAMN02745216_00355</name>
</gene>
<feature type="binding site" evidence="9 12">
    <location>
        <position position="192"/>
    </location>
    <ligand>
        <name>substrate</name>
    </ligand>
</feature>
<evidence type="ECO:0000256" key="8">
    <source>
        <dbReference type="ARBA" id="ARBA00023235"/>
    </source>
</evidence>
<feature type="binding site" evidence="9 13">
    <location>
        <position position="483"/>
    </location>
    <ligand>
        <name>Mn(2+)</name>
        <dbReference type="ChEBI" id="CHEBI:29035"/>
        <label>2</label>
    </ligand>
</feature>
<dbReference type="OrthoDB" id="9800863at2"/>
<dbReference type="GO" id="GO:0005737">
    <property type="term" value="C:cytoplasm"/>
    <property type="evidence" value="ECO:0007669"/>
    <property type="project" value="InterPro"/>
</dbReference>
<dbReference type="InterPro" id="IPR036646">
    <property type="entry name" value="PGAM_B_sf"/>
</dbReference>
<evidence type="ECO:0000256" key="12">
    <source>
        <dbReference type="PIRSR" id="PIRSR001492-2"/>
    </source>
</evidence>
<dbReference type="InterPro" id="IPR006124">
    <property type="entry name" value="Metalloenzyme"/>
</dbReference>
<feature type="binding site" evidence="9 12">
    <location>
        <position position="124"/>
    </location>
    <ligand>
        <name>substrate</name>
    </ligand>
</feature>
<feature type="domain" description="Metalloenzyme" evidence="14">
    <location>
        <begin position="6"/>
        <end position="395"/>
    </location>
</feature>
<feature type="active site" description="Phosphoserine intermediate" evidence="9 11">
    <location>
        <position position="63"/>
    </location>
</feature>
<dbReference type="CDD" id="cd16010">
    <property type="entry name" value="iPGM"/>
    <property type="match status" value="1"/>
</dbReference>
<reference evidence="17" key="1">
    <citation type="submission" date="2016-11" db="EMBL/GenBank/DDBJ databases">
        <authorList>
            <person name="Varghese N."/>
            <person name="Submissions S."/>
        </authorList>
    </citation>
    <scope>NUCLEOTIDE SEQUENCE [LARGE SCALE GENOMIC DNA]</scope>
    <source>
        <strain evidence="17">DSM 16219</strain>
    </source>
</reference>
<dbReference type="PIRSF" id="PIRSF001492">
    <property type="entry name" value="IPGAM"/>
    <property type="match status" value="1"/>
</dbReference>
<evidence type="ECO:0000256" key="9">
    <source>
        <dbReference type="HAMAP-Rule" id="MF_01038"/>
    </source>
</evidence>
<evidence type="ECO:0000313" key="16">
    <source>
        <dbReference type="EMBL" id="SHI65726.1"/>
    </source>
</evidence>
<dbReference type="HAMAP" id="MF_01038">
    <property type="entry name" value="GpmI"/>
    <property type="match status" value="1"/>
</dbReference>
<keyword evidence="17" id="KW-1185">Reference proteome</keyword>
<dbReference type="SUPFAM" id="SSF53649">
    <property type="entry name" value="Alkaline phosphatase-like"/>
    <property type="match status" value="1"/>
</dbReference>
<feature type="binding site" evidence="9 12">
    <location>
        <begin position="154"/>
        <end position="155"/>
    </location>
    <ligand>
        <name>substrate</name>
    </ligand>
</feature>
<evidence type="ECO:0000256" key="3">
    <source>
        <dbReference type="ARBA" id="ARBA00004798"/>
    </source>
</evidence>
<dbReference type="InterPro" id="IPR017850">
    <property type="entry name" value="Alkaline_phosphatase_core_sf"/>
</dbReference>
<name>A0A1M6CXK3_9BACT</name>
<feature type="binding site" evidence="9 12">
    <location>
        <position position="186"/>
    </location>
    <ligand>
        <name>substrate</name>
    </ligand>
</feature>
<evidence type="ECO:0000259" key="15">
    <source>
        <dbReference type="Pfam" id="PF06415"/>
    </source>
</evidence>
<accession>A0A1M6CXK3</accession>
<proteinExistence type="inferred from homology"/>
<dbReference type="STRING" id="1121393.SAMN02745216_00355"/>
<evidence type="ECO:0000256" key="13">
    <source>
        <dbReference type="PIRSR" id="PIRSR001492-3"/>
    </source>
</evidence>
<dbReference type="EMBL" id="FQZU01000001">
    <property type="protein sequence ID" value="SHI65726.1"/>
    <property type="molecule type" value="Genomic_DNA"/>
</dbReference>
<dbReference type="GO" id="GO:0006096">
    <property type="term" value="P:glycolytic process"/>
    <property type="evidence" value="ECO:0007669"/>
    <property type="project" value="UniProtKB-UniRule"/>
</dbReference>
<feature type="binding site" evidence="9 13">
    <location>
        <position position="501"/>
    </location>
    <ligand>
        <name>Mn(2+)</name>
        <dbReference type="ChEBI" id="CHEBI:29035"/>
        <label>1</label>
    </ligand>
</feature>
<dbReference type="Gene3D" id="3.40.1450.10">
    <property type="entry name" value="BPG-independent phosphoglycerate mutase, domain B"/>
    <property type="match status" value="1"/>
</dbReference>
<dbReference type="Proteomes" id="UP000183994">
    <property type="component" value="Unassembled WGS sequence"/>
</dbReference>
<evidence type="ECO:0000256" key="10">
    <source>
        <dbReference type="NCBIfam" id="TIGR01307"/>
    </source>
</evidence>
<keyword evidence="6 9" id="KW-0324">Glycolysis</keyword>
<feature type="domain" description="BPG-independent PGAM N-terminal" evidence="15">
    <location>
        <begin position="83"/>
        <end position="308"/>
    </location>
</feature>
<feature type="binding site" evidence="9 13">
    <location>
        <position position="482"/>
    </location>
    <ligand>
        <name>Mn(2+)</name>
        <dbReference type="ChEBI" id="CHEBI:29035"/>
        <label>2</label>
    </ligand>
</feature>
<sequence length="558" mass="61380">MHTKRPVVLLIRDGWGIGDGGKGDAVAAARTPHFKHLLETYPHCTIDASGEPVGVRAGAQGSSEVGHLNMGAGRIVMQEIVRVDQMIRSGELFETPRVKEALENCQKNDSALHLMGLVQDQGVHAVQDHLHAFLGWAAENGLKKVYVHFFSDGRDTPPQSALTYLERLENKMAELGVGRVASVMGRYYAMDRGRNYDRTQKAYDALMQGTGLRAKSAREAIEQAYERAKTQQGGDVPPETDEFIQPTMIEDDCGECCGMIRPGDSVIHTNFRQDRAIQLAQAFVEPDFKEFDRGPVPDVFFAGLTRYYDEFTQAIIPPMNMANLLGKVLADHGLWQLRISEYQKYRHVTSFFNGKLVAPFPKEDRVLVESISIPENQKPEMSVYEVADLVLEAVTGSIDSLRSKAQNTEKTTLSVEENSVDGGDRLKKGYDFIAINFANCDMVGHTGDFDAVVKAVEAVDECVEKVCDAVLAVDGIVMVTADHGNAEQMIDPATGGVQTSHTTSPVHFFWVANDADSCSLVDHGKLSDIAVTILELMQLPVPGEMTATSLLKPCEMEE</sequence>
<comment type="subunit">
    <text evidence="9">Monomer.</text>
</comment>
<comment type="pathway">
    <text evidence="3 9">Carbohydrate degradation; glycolysis; pyruvate from D-glyceraldehyde 3-phosphate: step 3/5.</text>
</comment>
<dbReference type="NCBIfam" id="TIGR01307">
    <property type="entry name" value="pgm_bpd_ind"/>
    <property type="match status" value="1"/>
</dbReference>
<feature type="binding site" evidence="9 13">
    <location>
        <position position="441"/>
    </location>
    <ligand>
        <name>Mn(2+)</name>
        <dbReference type="ChEBI" id="CHEBI:29035"/>
        <label>1</label>
    </ligand>
</feature>